<gene>
    <name evidence="2" type="ordered locus">Ksed_04110</name>
</gene>
<keyword evidence="1" id="KW-1133">Transmembrane helix</keyword>
<feature type="transmembrane region" description="Helical" evidence="1">
    <location>
        <begin position="40"/>
        <end position="61"/>
    </location>
</feature>
<keyword evidence="1" id="KW-0812">Transmembrane</keyword>
<dbReference type="Proteomes" id="UP000006666">
    <property type="component" value="Chromosome"/>
</dbReference>
<dbReference type="HOGENOM" id="CLU_2806877_0_0_11"/>
<keyword evidence="3" id="KW-1185">Reference proteome</keyword>
<organism evidence="2 3">
    <name type="scientific">Kytococcus sedentarius (strain ATCC 14392 / DSM 20547 / JCM 11482 / CCUG 33030 / NBRC 15357 / NCTC 11040 / CCM 314 / 541)</name>
    <name type="common">Micrococcus sedentarius</name>
    <dbReference type="NCBI Taxonomy" id="478801"/>
    <lineage>
        <taxon>Bacteria</taxon>
        <taxon>Bacillati</taxon>
        <taxon>Actinomycetota</taxon>
        <taxon>Actinomycetes</taxon>
        <taxon>Micrococcales</taxon>
        <taxon>Kytococcaceae</taxon>
        <taxon>Kytococcus</taxon>
    </lineage>
</organism>
<keyword evidence="1" id="KW-0472">Membrane</keyword>
<sequence>MAMRPHTRRHHTHGENIVAAWLFAYVGGTADYTQQNYVEVTVVSLLTAGLCVAVMMGTLLWQRRRAD</sequence>
<evidence type="ECO:0000313" key="3">
    <source>
        <dbReference type="Proteomes" id="UP000006666"/>
    </source>
</evidence>
<dbReference type="EMBL" id="CP001686">
    <property type="protein sequence ID" value="ACV05486.1"/>
    <property type="molecule type" value="Genomic_DNA"/>
</dbReference>
<dbReference type="RefSeq" id="WP_012801904.1">
    <property type="nucleotide sequence ID" value="NC_013169.1"/>
</dbReference>
<reference evidence="2 3" key="1">
    <citation type="journal article" date="2009" name="Stand. Genomic Sci.">
        <title>Complete genome sequence of Kytococcus sedentarius type strain (541).</title>
        <authorList>
            <person name="Sims D."/>
            <person name="Brettin T."/>
            <person name="Detter J.C."/>
            <person name="Han C."/>
            <person name="Lapidus A."/>
            <person name="Copeland A."/>
            <person name="Glavina Del Rio T."/>
            <person name="Nolan M."/>
            <person name="Chen F."/>
            <person name="Lucas S."/>
            <person name="Tice H."/>
            <person name="Cheng J.F."/>
            <person name="Bruce D."/>
            <person name="Goodwin L."/>
            <person name="Pitluck S."/>
            <person name="Ovchinnikova G."/>
            <person name="Pati A."/>
            <person name="Ivanova N."/>
            <person name="Mavrommatis K."/>
            <person name="Chen A."/>
            <person name="Palaniappan K."/>
            <person name="D'haeseleer P."/>
            <person name="Chain P."/>
            <person name="Bristow J."/>
            <person name="Eisen J.A."/>
            <person name="Markowitz V."/>
            <person name="Hugenholtz P."/>
            <person name="Schneider S."/>
            <person name="Goker M."/>
            <person name="Pukall R."/>
            <person name="Kyrpides N.C."/>
            <person name="Klenk H.P."/>
        </authorList>
    </citation>
    <scope>NUCLEOTIDE SEQUENCE [LARGE SCALE GENOMIC DNA]</scope>
    <source>
        <strain evidence="3">ATCC 14392 / DSM 20547 / JCM 11482 / CCUG 33030 / NBRC 15357 / NCTC 11040 / CCM 314 / 541</strain>
    </source>
</reference>
<evidence type="ECO:0000256" key="1">
    <source>
        <dbReference type="SAM" id="Phobius"/>
    </source>
</evidence>
<protein>
    <submittedName>
        <fullName evidence="2">Uncharacterized protein</fullName>
    </submittedName>
</protein>
<accession>C7NKK0</accession>
<dbReference type="AlphaFoldDB" id="C7NKK0"/>
<proteinExistence type="predicted"/>
<evidence type="ECO:0000313" key="2">
    <source>
        <dbReference type="EMBL" id="ACV05486.1"/>
    </source>
</evidence>
<name>C7NKK0_KYTSD</name>
<dbReference type="KEGG" id="kse:Ksed_04110"/>